<dbReference type="Pfam" id="PF24724">
    <property type="entry name" value="DUF7676"/>
    <property type="match status" value="1"/>
</dbReference>
<dbReference type="EMBL" id="UINC01041801">
    <property type="protein sequence ID" value="SVB43572.1"/>
    <property type="molecule type" value="Genomic_DNA"/>
</dbReference>
<accession>A0A382DZN5</accession>
<sequence length="200" mass="22445">MNLHAPTAPIPLTVVDQDADGTQVEYTDIALANGTYWGSPAKICKGDTLLNLNLEEAGTATRLCLDLLIDHWNEVVFGPCVEGAVFELKQEQQPVRVSMLDGYLTIFFGTTGEAHFHLCTDVHRGLGKQAVHPEIAHRRQCARIAFYREFGPKQCSPGSWGIRMWNGNDVQMCSFFLPNPFLDDRQKPQEADWSRLGLWN</sequence>
<proteinExistence type="predicted"/>
<dbReference type="InterPro" id="IPR056093">
    <property type="entry name" value="DUF7676"/>
</dbReference>
<reference evidence="1" key="1">
    <citation type="submission" date="2018-05" db="EMBL/GenBank/DDBJ databases">
        <authorList>
            <person name="Lanie J.A."/>
            <person name="Ng W.-L."/>
            <person name="Kazmierczak K.M."/>
            <person name="Andrzejewski T.M."/>
            <person name="Davidsen T.M."/>
            <person name="Wayne K.J."/>
            <person name="Tettelin H."/>
            <person name="Glass J.I."/>
            <person name="Rusch D."/>
            <person name="Podicherti R."/>
            <person name="Tsui H.-C.T."/>
            <person name="Winkler M.E."/>
        </authorList>
    </citation>
    <scope>NUCLEOTIDE SEQUENCE</scope>
</reference>
<organism evidence="1">
    <name type="scientific">marine metagenome</name>
    <dbReference type="NCBI Taxonomy" id="408172"/>
    <lineage>
        <taxon>unclassified sequences</taxon>
        <taxon>metagenomes</taxon>
        <taxon>ecological metagenomes</taxon>
    </lineage>
</organism>
<protein>
    <submittedName>
        <fullName evidence="1">Uncharacterized protein</fullName>
    </submittedName>
</protein>
<name>A0A382DZN5_9ZZZZ</name>
<dbReference type="AlphaFoldDB" id="A0A382DZN5"/>
<evidence type="ECO:0000313" key="1">
    <source>
        <dbReference type="EMBL" id="SVB43572.1"/>
    </source>
</evidence>
<gene>
    <name evidence="1" type="ORF">METZ01_LOCUS196426</name>
</gene>
<feature type="non-terminal residue" evidence="1">
    <location>
        <position position="200"/>
    </location>
</feature>